<evidence type="ECO:0000313" key="1">
    <source>
        <dbReference type="EMBL" id="GAF78029.1"/>
    </source>
</evidence>
<reference evidence="1" key="1">
    <citation type="journal article" date="2014" name="Front. Microbiol.">
        <title>High frequency of phylogenetically diverse reductive dehalogenase-homologous genes in deep subseafloor sedimentary metagenomes.</title>
        <authorList>
            <person name="Kawai M."/>
            <person name="Futagami T."/>
            <person name="Toyoda A."/>
            <person name="Takaki Y."/>
            <person name="Nishi S."/>
            <person name="Hori S."/>
            <person name="Arai W."/>
            <person name="Tsubouchi T."/>
            <person name="Morono Y."/>
            <person name="Uchiyama I."/>
            <person name="Ito T."/>
            <person name="Fujiyama A."/>
            <person name="Inagaki F."/>
            <person name="Takami H."/>
        </authorList>
    </citation>
    <scope>NUCLEOTIDE SEQUENCE</scope>
    <source>
        <strain evidence="1">Expedition CK06-06</strain>
    </source>
</reference>
<sequence>MIVDHLNVGSMLFDPGWDASQPSLDMPNIIADHHAGNDRQLVMVVVVNLSH</sequence>
<comment type="caution">
    <text evidence="1">The sequence shown here is derived from an EMBL/GenBank/DDBJ whole genome shotgun (WGS) entry which is preliminary data.</text>
</comment>
<organism evidence="1">
    <name type="scientific">marine sediment metagenome</name>
    <dbReference type="NCBI Taxonomy" id="412755"/>
    <lineage>
        <taxon>unclassified sequences</taxon>
        <taxon>metagenomes</taxon>
        <taxon>ecological metagenomes</taxon>
    </lineage>
</organism>
<dbReference type="EMBL" id="BARS01000483">
    <property type="protein sequence ID" value="GAF78029.1"/>
    <property type="molecule type" value="Genomic_DNA"/>
</dbReference>
<dbReference type="AlphaFoldDB" id="X0SAK1"/>
<gene>
    <name evidence="1" type="ORF">S01H1_01166</name>
</gene>
<proteinExistence type="predicted"/>
<accession>X0SAK1</accession>
<name>X0SAK1_9ZZZZ</name>
<protein>
    <submittedName>
        <fullName evidence="1">Uncharacterized protein</fullName>
    </submittedName>
</protein>